<keyword evidence="2" id="KW-1185">Reference proteome</keyword>
<dbReference type="Proteomes" id="UP000636800">
    <property type="component" value="Unassembled WGS sequence"/>
</dbReference>
<accession>A0A835QIG4</accession>
<comment type="caution">
    <text evidence="1">The sequence shown here is derived from an EMBL/GenBank/DDBJ whole genome shotgun (WGS) entry which is preliminary data.</text>
</comment>
<reference evidence="1 2" key="1">
    <citation type="journal article" date="2020" name="Nat. Food">
        <title>A phased Vanilla planifolia genome enables genetic improvement of flavour and production.</title>
        <authorList>
            <person name="Hasing T."/>
            <person name="Tang H."/>
            <person name="Brym M."/>
            <person name="Khazi F."/>
            <person name="Huang T."/>
            <person name="Chambers A.H."/>
        </authorList>
    </citation>
    <scope>NUCLEOTIDE SEQUENCE [LARGE SCALE GENOMIC DNA]</scope>
    <source>
        <tissue evidence="1">Leaf</tissue>
    </source>
</reference>
<gene>
    <name evidence="1" type="ORF">HPP92_016919</name>
</gene>
<dbReference type="OrthoDB" id="10263751at2759"/>
<evidence type="ECO:0000313" key="1">
    <source>
        <dbReference type="EMBL" id="KAG0470219.1"/>
    </source>
</evidence>
<proteinExistence type="predicted"/>
<evidence type="ECO:0000313" key="2">
    <source>
        <dbReference type="Proteomes" id="UP000636800"/>
    </source>
</evidence>
<dbReference type="AlphaFoldDB" id="A0A835QIG4"/>
<sequence>MCRSDLISHARGSIEPRLCRVDQPSGWWCAIASIALVGATTRRRVGRAARDEVKVWKARPLLHDDRTCHVDQRCLKTVVVVKQTKLTGTANNAGFTSDWKGFSCGAVDSSTSSTAAFSKSSQSVSQMTHGCRDLVEVPKDNPDFLQGKD</sequence>
<dbReference type="EMBL" id="JADCNL010000008">
    <property type="protein sequence ID" value="KAG0470219.1"/>
    <property type="molecule type" value="Genomic_DNA"/>
</dbReference>
<organism evidence="1 2">
    <name type="scientific">Vanilla planifolia</name>
    <name type="common">Vanilla</name>
    <dbReference type="NCBI Taxonomy" id="51239"/>
    <lineage>
        <taxon>Eukaryota</taxon>
        <taxon>Viridiplantae</taxon>
        <taxon>Streptophyta</taxon>
        <taxon>Embryophyta</taxon>
        <taxon>Tracheophyta</taxon>
        <taxon>Spermatophyta</taxon>
        <taxon>Magnoliopsida</taxon>
        <taxon>Liliopsida</taxon>
        <taxon>Asparagales</taxon>
        <taxon>Orchidaceae</taxon>
        <taxon>Vanilloideae</taxon>
        <taxon>Vanilleae</taxon>
        <taxon>Vanilla</taxon>
    </lineage>
</organism>
<name>A0A835QIG4_VANPL</name>
<protein>
    <submittedName>
        <fullName evidence="1">Uncharacterized protein</fullName>
    </submittedName>
</protein>